<feature type="transmembrane region" description="Helical" evidence="8">
    <location>
        <begin position="299"/>
        <end position="318"/>
    </location>
</feature>
<dbReference type="PANTHER" id="PTHR30347">
    <property type="entry name" value="POTASSIUM CHANNEL RELATED"/>
    <property type="match status" value="1"/>
</dbReference>
<feature type="domain" description="Mechanosensitive ion channel MscS" evidence="10">
    <location>
        <begin position="625"/>
        <end position="692"/>
    </location>
</feature>
<dbReference type="GO" id="GO:0005886">
    <property type="term" value="C:plasma membrane"/>
    <property type="evidence" value="ECO:0007669"/>
    <property type="project" value="UniProtKB-SubCell"/>
</dbReference>
<feature type="region of interest" description="Disordered" evidence="7">
    <location>
        <begin position="796"/>
        <end position="840"/>
    </location>
</feature>
<dbReference type="SUPFAM" id="SSF82689">
    <property type="entry name" value="Mechanosensitive channel protein MscS (YggB), C-terminal domain"/>
    <property type="match status" value="1"/>
</dbReference>
<reference evidence="13 14" key="1">
    <citation type="submission" date="2015-12" db="EMBL/GenBank/DDBJ databases">
        <title>Genome sequence of the marine Rhodobacteraceae strain O3.65, Candidatus Tritonibacter horizontis.</title>
        <authorList>
            <person name="Poehlein A."/>
            <person name="Giebel H.A."/>
            <person name="Voget S."/>
            <person name="Brinkhoff T."/>
        </authorList>
    </citation>
    <scope>NUCLEOTIDE SEQUENCE [LARGE SCALE GENOMIC DNA]</scope>
    <source>
        <strain evidence="13 14">O3.65</strain>
    </source>
</reference>
<keyword evidence="9" id="KW-0732">Signal</keyword>
<feature type="signal peptide" evidence="9">
    <location>
        <begin position="1"/>
        <end position="26"/>
    </location>
</feature>
<keyword evidence="3" id="KW-1003">Cell membrane</keyword>
<feature type="compositionally biased region" description="Pro residues" evidence="7">
    <location>
        <begin position="803"/>
        <end position="812"/>
    </location>
</feature>
<dbReference type="InterPro" id="IPR049278">
    <property type="entry name" value="MS_channel_C"/>
</dbReference>
<proteinExistence type="inferred from homology"/>
<dbReference type="InterPro" id="IPR023408">
    <property type="entry name" value="MscS_beta-dom_sf"/>
</dbReference>
<evidence type="ECO:0000256" key="8">
    <source>
        <dbReference type="SAM" id="Phobius"/>
    </source>
</evidence>
<evidence type="ECO:0000256" key="9">
    <source>
        <dbReference type="SAM" id="SignalP"/>
    </source>
</evidence>
<keyword evidence="4 8" id="KW-0812">Transmembrane</keyword>
<gene>
    <name evidence="13" type="ORF">TRIHO_38140</name>
</gene>
<dbReference type="SUPFAM" id="SSF82861">
    <property type="entry name" value="Mechanosensitive channel protein MscS (YggB), transmembrane region"/>
    <property type="match status" value="1"/>
</dbReference>
<keyword evidence="5 8" id="KW-1133">Transmembrane helix</keyword>
<sequence length="840" mass="91733">MADLKRMLQVGLLWLACVLVPLQAQAQQARAGDAGLSVARELAQSIASGPIGDYYDEWQNTAERAEKVLDTRKASNGALETLRLDLTAYRQQFLTAGSQSADRIKTLRAQIDALGAVPEDETKEPEPENITKLRIELKRQLAELTAPQVLADLGYSRAQGLIAEIDKLIRERATRKLLERSPMPVNPENWPRALSDTTSVFRAFYSETSSLLSRASTRETIAERLPILLLLGGFALLLLGRGRHWAHRAGNYLRELGGRGSGVWRFIVSLLQVLLPYVGTLLLVRVFDLSGVLGVRGTLVLNHVPLWSFLLFASHWLGERLSVYQISNELIPYEPRSQGQLRVLFGSLVVVLVVQLVLRRLDAIENFDSGTMAVLSWPLVLVASLLLARMNRLSARHRRQQADDEAESSEDDGAIAVGASRAMSVLRRLVFLIAVAAPVLGALGYINAAIGLIYPTILTLGVVIFLTVMQRFLTDIYIYLTRETQQPEESLFAVITGFVLALLSLPVLALVWGARVSDLTELWSRFLEGFDVGETKISPTIFLTFVVVFALGYVLTRLLQSSLRASLLPKTKIDPGGQNAIVAGVGYLGIFLAALISVSTAGLDLSSLAIVAGALTVGIGFGLQTIVSNFVSGIILLIERPVSKGDWIEVGGLMGYVRDISVRSTRIETFDRTDVIIPNSDLITSTVTNYTRGNTVGRVIVPVGVAYGTDPRRVEALLLEVAKSHPMVLFNPEPAVVFQGFGADSLDFEIRAILRDVNWVLAVKSDMNYEIAKRFAEEGIEIPFAQRDLWIRNPEALRAAPAAPQPSAPPSAPTTGQSAPVKPDVSDLTPQDAAPPESDD</sequence>
<feature type="domain" description="DUF3772" evidence="11">
    <location>
        <begin position="150"/>
        <end position="208"/>
    </location>
</feature>
<dbReference type="Pfam" id="PF21082">
    <property type="entry name" value="MS_channel_3rd"/>
    <property type="match status" value="1"/>
</dbReference>
<evidence type="ECO:0000256" key="5">
    <source>
        <dbReference type="ARBA" id="ARBA00022989"/>
    </source>
</evidence>
<name>A0A132BU64_9RHOB</name>
<dbReference type="PROSITE" id="PS51257">
    <property type="entry name" value="PROKAR_LIPOPROTEIN"/>
    <property type="match status" value="1"/>
</dbReference>
<feature type="chain" id="PRO_5007288564" evidence="9">
    <location>
        <begin position="27"/>
        <end position="840"/>
    </location>
</feature>
<comment type="subcellular location">
    <subcellularLocation>
        <location evidence="1">Cell membrane</location>
        <topology evidence="1">Multi-pass membrane protein</topology>
    </subcellularLocation>
</comment>
<dbReference type="OrthoDB" id="9799209at2"/>
<dbReference type="PANTHER" id="PTHR30347:SF1">
    <property type="entry name" value="MECHANOSENSITIVE CHANNEL MSCK"/>
    <property type="match status" value="1"/>
</dbReference>
<dbReference type="InterPro" id="IPR011014">
    <property type="entry name" value="MscS_channel_TM-2"/>
</dbReference>
<comment type="similarity">
    <text evidence="2">Belongs to the MscS (TC 1.A.23) family.</text>
</comment>
<feature type="transmembrane region" description="Helical" evidence="8">
    <location>
        <begin position="339"/>
        <end position="358"/>
    </location>
</feature>
<feature type="transmembrane region" description="Helical" evidence="8">
    <location>
        <begin position="263"/>
        <end position="287"/>
    </location>
</feature>
<evidence type="ECO:0000256" key="1">
    <source>
        <dbReference type="ARBA" id="ARBA00004651"/>
    </source>
</evidence>
<keyword evidence="6 8" id="KW-0472">Membrane</keyword>
<dbReference type="AlphaFoldDB" id="A0A132BU64"/>
<evidence type="ECO:0000313" key="13">
    <source>
        <dbReference type="EMBL" id="KUP91367.1"/>
    </source>
</evidence>
<evidence type="ECO:0000259" key="11">
    <source>
        <dbReference type="Pfam" id="PF12607"/>
    </source>
</evidence>
<organism evidence="13 14">
    <name type="scientific">Tritonibacter horizontis</name>
    <dbReference type="NCBI Taxonomy" id="1768241"/>
    <lineage>
        <taxon>Bacteria</taxon>
        <taxon>Pseudomonadati</taxon>
        <taxon>Pseudomonadota</taxon>
        <taxon>Alphaproteobacteria</taxon>
        <taxon>Rhodobacterales</taxon>
        <taxon>Paracoccaceae</taxon>
        <taxon>Tritonibacter</taxon>
    </lineage>
</organism>
<dbReference type="Pfam" id="PF12607">
    <property type="entry name" value="DUF3772"/>
    <property type="match status" value="1"/>
</dbReference>
<evidence type="ECO:0000313" key="14">
    <source>
        <dbReference type="Proteomes" id="UP000068382"/>
    </source>
</evidence>
<evidence type="ECO:0000259" key="12">
    <source>
        <dbReference type="Pfam" id="PF21082"/>
    </source>
</evidence>
<dbReference type="InterPro" id="IPR011066">
    <property type="entry name" value="MscS_channel_C_sf"/>
</dbReference>
<accession>A0A132BU64</accession>
<evidence type="ECO:0000256" key="2">
    <source>
        <dbReference type="ARBA" id="ARBA00008017"/>
    </source>
</evidence>
<comment type="caution">
    <text evidence="13">The sequence shown here is derived from an EMBL/GenBank/DDBJ whole genome shotgun (WGS) entry which is preliminary data.</text>
</comment>
<feature type="domain" description="Mechanosensitive ion channel MscS C-terminal" evidence="12">
    <location>
        <begin position="700"/>
        <end position="782"/>
    </location>
</feature>
<dbReference type="Pfam" id="PF00924">
    <property type="entry name" value="MS_channel_2nd"/>
    <property type="match status" value="1"/>
</dbReference>
<dbReference type="PATRIC" id="fig|1768241.3.peg.3979"/>
<dbReference type="Proteomes" id="UP000068382">
    <property type="component" value="Unassembled WGS sequence"/>
</dbReference>
<dbReference type="InterPro" id="IPR052702">
    <property type="entry name" value="MscS-like_channel"/>
</dbReference>
<dbReference type="EMBL" id="LPUY01000098">
    <property type="protein sequence ID" value="KUP91367.1"/>
    <property type="molecule type" value="Genomic_DNA"/>
</dbReference>
<dbReference type="RefSeq" id="WP_068247471.1">
    <property type="nucleotide sequence ID" value="NZ_LPUY01000098.1"/>
</dbReference>
<evidence type="ECO:0000256" key="7">
    <source>
        <dbReference type="SAM" id="MobiDB-lite"/>
    </source>
</evidence>
<evidence type="ECO:0000256" key="6">
    <source>
        <dbReference type="ARBA" id="ARBA00023136"/>
    </source>
</evidence>
<feature type="transmembrane region" description="Helical" evidence="8">
    <location>
        <begin position="429"/>
        <end position="446"/>
    </location>
</feature>
<feature type="transmembrane region" description="Helical" evidence="8">
    <location>
        <begin position="452"/>
        <end position="469"/>
    </location>
</feature>
<dbReference type="InterPro" id="IPR010920">
    <property type="entry name" value="LSM_dom_sf"/>
</dbReference>
<feature type="transmembrane region" description="Helical" evidence="8">
    <location>
        <begin position="490"/>
        <end position="514"/>
    </location>
</feature>
<dbReference type="Gene3D" id="2.30.30.60">
    <property type="match status" value="1"/>
</dbReference>
<feature type="transmembrane region" description="Helical" evidence="8">
    <location>
        <begin position="537"/>
        <end position="559"/>
    </location>
</feature>
<feature type="transmembrane region" description="Helical" evidence="8">
    <location>
        <begin position="370"/>
        <end position="388"/>
    </location>
</feature>
<feature type="transmembrane region" description="Helical" evidence="8">
    <location>
        <begin position="225"/>
        <end position="242"/>
    </location>
</feature>
<dbReference type="Gene3D" id="1.10.287.1260">
    <property type="match status" value="1"/>
</dbReference>
<dbReference type="SUPFAM" id="SSF50182">
    <property type="entry name" value="Sm-like ribonucleoproteins"/>
    <property type="match status" value="1"/>
</dbReference>
<evidence type="ECO:0000256" key="4">
    <source>
        <dbReference type="ARBA" id="ARBA00022692"/>
    </source>
</evidence>
<dbReference type="Gene3D" id="3.30.70.100">
    <property type="match status" value="1"/>
</dbReference>
<feature type="transmembrane region" description="Helical" evidence="8">
    <location>
        <begin position="580"/>
        <end position="603"/>
    </location>
</feature>
<protein>
    <submittedName>
        <fullName evidence="13">Putative MscS family protein.1</fullName>
    </submittedName>
</protein>
<dbReference type="InterPro" id="IPR022249">
    <property type="entry name" value="DUF3772"/>
</dbReference>
<dbReference type="InterPro" id="IPR006685">
    <property type="entry name" value="MscS_channel_2nd"/>
</dbReference>
<evidence type="ECO:0000256" key="3">
    <source>
        <dbReference type="ARBA" id="ARBA00022475"/>
    </source>
</evidence>
<dbReference type="GO" id="GO:0008381">
    <property type="term" value="F:mechanosensitive monoatomic ion channel activity"/>
    <property type="evidence" value="ECO:0007669"/>
    <property type="project" value="UniProtKB-ARBA"/>
</dbReference>
<keyword evidence="14" id="KW-1185">Reference proteome</keyword>
<evidence type="ECO:0000259" key="10">
    <source>
        <dbReference type="Pfam" id="PF00924"/>
    </source>
</evidence>
<feature type="transmembrane region" description="Helical" evidence="8">
    <location>
        <begin position="609"/>
        <end position="638"/>
    </location>
</feature>